<evidence type="ECO:0000256" key="1">
    <source>
        <dbReference type="SAM" id="Phobius"/>
    </source>
</evidence>
<reference evidence="3 4" key="1">
    <citation type="journal article" date="2019" name="Gigascience">
        <title>Whole-genome sequence of the oriental lung fluke Paragonimus westermani.</title>
        <authorList>
            <person name="Oey H."/>
            <person name="Zakrzewski M."/>
            <person name="Narain K."/>
            <person name="Devi K.R."/>
            <person name="Agatsuma T."/>
            <person name="Nawaratna S."/>
            <person name="Gobert G.N."/>
            <person name="Jones M.K."/>
            <person name="Ragan M.A."/>
            <person name="McManus D.P."/>
            <person name="Krause L."/>
        </authorList>
    </citation>
    <scope>NUCLEOTIDE SEQUENCE [LARGE SCALE GENOMIC DNA]</scope>
    <source>
        <strain evidence="3 4">IND2009</strain>
    </source>
</reference>
<comment type="caution">
    <text evidence="3">The sequence shown here is derived from an EMBL/GenBank/DDBJ whole genome shotgun (WGS) entry which is preliminary data.</text>
</comment>
<feature type="transmembrane region" description="Helical" evidence="1">
    <location>
        <begin position="124"/>
        <end position="145"/>
    </location>
</feature>
<dbReference type="Gene3D" id="1.10.1410.10">
    <property type="match status" value="1"/>
</dbReference>
<dbReference type="PANTHER" id="PTHR12271:SF66">
    <property type="entry name" value="TERMINAL URIDYLYLTRANSFERASE TAILOR"/>
    <property type="match status" value="1"/>
</dbReference>
<accession>A0A5J4NUB6</accession>
<keyword evidence="1" id="KW-1133">Transmembrane helix</keyword>
<feature type="transmembrane region" description="Helical" evidence="1">
    <location>
        <begin position="16"/>
        <end position="35"/>
    </location>
</feature>
<keyword evidence="1" id="KW-0812">Transmembrane</keyword>
<dbReference type="SUPFAM" id="SSF81631">
    <property type="entry name" value="PAP/OAS1 substrate-binding domain"/>
    <property type="match status" value="1"/>
</dbReference>
<evidence type="ECO:0000259" key="2">
    <source>
        <dbReference type="Pfam" id="PF22600"/>
    </source>
</evidence>
<proteinExistence type="predicted"/>
<keyword evidence="4" id="KW-1185">Reference proteome</keyword>
<feature type="domain" description="Poly(A) RNA polymerase mitochondrial-like central palm" evidence="2">
    <location>
        <begin position="39"/>
        <end position="102"/>
    </location>
</feature>
<dbReference type="InterPro" id="IPR054708">
    <property type="entry name" value="MTPAP-like_central"/>
</dbReference>
<gene>
    <name evidence="3" type="ORF">DEA37_0010840</name>
</gene>
<organism evidence="3 4">
    <name type="scientific">Paragonimus westermani</name>
    <dbReference type="NCBI Taxonomy" id="34504"/>
    <lineage>
        <taxon>Eukaryota</taxon>
        <taxon>Metazoa</taxon>
        <taxon>Spiralia</taxon>
        <taxon>Lophotrochozoa</taxon>
        <taxon>Platyhelminthes</taxon>
        <taxon>Trematoda</taxon>
        <taxon>Digenea</taxon>
        <taxon>Plagiorchiida</taxon>
        <taxon>Troglotremata</taxon>
        <taxon>Troglotrematidae</taxon>
        <taxon>Paragonimus</taxon>
    </lineage>
</organism>
<dbReference type="PANTHER" id="PTHR12271">
    <property type="entry name" value="POLY A POLYMERASE CID PAP -RELATED"/>
    <property type="match status" value="1"/>
</dbReference>
<dbReference type="EMBL" id="QNGE01000860">
    <property type="protein sequence ID" value="KAA3679069.1"/>
    <property type="molecule type" value="Genomic_DNA"/>
</dbReference>
<feature type="transmembrane region" description="Helical" evidence="1">
    <location>
        <begin position="181"/>
        <end position="201"/>
    </location>
</feature>
<keyword evidence="1" id="KW-0472">Membrane</keyword>
<dbReference type="GO" id="GO:0031123">
    <property type="term" value="P:RNA 3'-end processing"/>
    <property type="evidence" value="ECO:0007669"/>
    <property type="project" value="TreeGrafter"/>
</dbReference>
<dbReference type="GO" id="GO:0050265">
    <property type="term" value="F:RNA uridylyltransferase activity"/>
    <property type="evidence" value="ECO:0007669"/>
    <property type="project" value="TreeGrafter"/>
</dbReference>
<dbReference type="AlphaFoldDB" id="A0A5J4NUB6"/>
<name>A0A5J4NUB6_9TREM</name>
<dbReference type="InterPro" id="IPR043519">
    <property type="entry name" value="NT_sf"/>
</dbReference>
<sequence>MSCEQSTQLSTKLPSLGLILAALLFFTSSTYSHYFRNRVQLIREFRKKLFRFNNTLRIVHLRPILHAKVPILKVRFENGLEADISFSNYLALINTRMLKFYTKVEPWLRTLGIALKIVGKLCHIANASTGGVSSYALIIMLIHYLQQKNHLPVLQQLHDGSETPVNLISGWNAWFQDDLSVVVRCVHFVFTTCTLTGSFVMHNFRML</sequence>
<protein>
    <recommendedName>
        <fullName evidence="2">Poly(A) RNA polymerase mitochondrial-like central palm domain-containing protein</fullName>
    </recommendedName>
</protein>
<evidence type="ECO:0000313" key="3">
    <source>
        <dbReference type="EMBL" id="KAA3679069.1"/>
    </source>
</evidence>
<dbReference type="Pfam" id="PF22600">
    <property type="entry name" value="MTPAP-like_central"/>
    <property type="match status" value="1"/>
</dbReference>
<dbReference type="SUPFAM" id="SSF81301">
    <property type="entry name" value="Nucleotidyltransferase"/>
    <property type="match status" value="1"/>
</dbReference>
<dbReference type="Proteomes" id="UP000324629">
    <property type="component" value="Unassembled WGS sequence"/>
</dbReference>
<evidence type="ECO:0000313" key="4">
    <source>
        <dbReference type="Proteomes" id="UP000324629"/>
    </source>
</evidence>